<evidence type="ECO:0000256" key="3">
    <source>
        <dbReference type="ARBA" id="ARBA00022741"/>
    </source>
</evidence>
<evidence type="ECO:0000313" key="7">
    <source>
        <dbReference type="EMBL" id="MDJ1369806.1"/>
    </source>
</evidence>
<reference evidence="7" key="2">
    <citation type="journal article" date="2022" name="Sci. Rep.">
        <title>In silico prediction of the enzymes involved in the degradation of the herbicide molinate by Gulosibacter molinativorax ON4T.</title>
        <authorList>
            <person name="Lopes A.R."/>
            <person name="Bunin E."/>
            <person name="Viana A.T."/>
            <person name="Froufe H."/>
            <person name="Munoz-Merida A."/>
            <person name="Pinho D."/>
            <person name="Figueiredo J."/>
            <person name="Barroso C."/>
            <person name="Vaz-Moreira I."/>
            <person name="Bellanger X."/>
            <person name="Egas C."/>
            <person name="Nunes O.C."/>
        </authorList>
    </citation>
    <scope>NUCLEOTIDE SEQUENCE</scope>
    <source>
        <strain evidence="7">ON4</strain>
    </source>
</reference>
<keyword evidence="8" id="KW-1185">Reference proteome</keyword>
<dbReference type="InterPro" id="IPR027417">
    <property type="entry name" value="P-loop_NTPase"/>
</dbReference>
<dbReference type="RefSeq" id="WP_051265839.1">
    <property type="nucleotide sequence ID" value="NZ_CP028426.1"/>
</dbReference>
<evidence type="ECO:0000313" key="8">
    <source>
        <dbReference type="Proteomes" id="UP001170379"/>
    </source>
</evidence>
<keyword evidence="3" id="KW-0547">Nucleotide-binding</keyword>
<gene>
    <name evidence="7" type="ORF">C7K25_00200</name>
</gene>
<accession>A0ABT7C3F7</accession>
<name>A0ABT7C3F7_9MICO</name>
<feature type="domain" description="ABC transporter" evidence="6">
    <location>
        <begin position="27"/>
        <end position="283"/>
    </location>
</feature>
<dbReference type="InterPro" id="IPR003439">
    <property type="entry name" value="ABC_transporter-like_ATP-bd"/>
</dbReference>
<dbReference type="InterPro" id="IPR050319">
    <property type="entry name" value="ABC_transp_ATP-bind"/>
</dbReference>
<feature type="region of interest" description="Disordered" evidence="5">
    <location>
        <begin position="1"/>
        <end position="23"/>
    </location>
</feature>
<evidence type="ECO:0000256" key="5">
    <source>
        <dbReference type="SAM" id="MobiDB-lite"/>
    </source>
</evidence>
<dbReference type="PROSITE" id="PS50893">
    <property type="entry name" value="ABC_TRANSPORTER_2"/>
    <property type="match status" value="1"/>
</dbReference>
<sequence length="349" mass="38572">MSSTKIDEPHVGAHPADEQPAGFKPVVRTRDLSISFGPHLAADDRRVLSGVSIDLPRGGILGVVGASGSGKSSLGRVLSGRAMLREKEVDWPWISGGNAEVAGIDLRKPTRDDQRRLTLDVGYLAPESGDRLRNDLTVAENIAEPVLSRDRDFDRRALGRAAALLIDAVDLELGTLNRFPFELSRGQRQRVAFAQALIIEPRVLIVDEPTQGVDIFAQPAIMSLLERLNRVRQMSVIVISNELATVERLTQDMLVCHRGFVIAQGNIEEVLCDATDPYLVRMREARDYARTPLPGTLTKDTDAAVDRVVRGLFPDPEADAEEARLEAEKAERAKLIESRPEFDRFNKEK</sequence>
<organism evidence="7 8">
    <name type="scientific">Gulosibacter molinativorax</name>
    <dbReference type="NCBI Taxonomy" id="256821"/>
    <lineage>
        <taxon>Bacteria</taxon>
        <taxon>Bacillati</taxon>
        <taxon>Actinomycetota</taxon>
        <taxon>Actinomycetes</taxon>
        <taxon>Micrococcales</taxon>
        <taxon>Microbacteriaceae</taxon>
        <taxon>Gulosibacter</taxon>
    </lineage>
</organism>
<evidence type="ECO:0000256" key="4">
    <source>
        <dbReference type="ARBA" id="ARBA00022840"/>
    </source>
</evidence>
<evidence type="ECO:0000256" key="1">
    <source>
        <dbReference type="ARBA" id="ARBA00005417"/>
    </source>
</evidence>
<feature type="compositionally biased region" description="Basic and acidic residues" evidence="5">
    <location>
        <begin position="1"/>
        <end position="17"/>
    </location>
</feature>
<dbReference type="InterPro" id="IPR003593">
    <property type="entry name" value="AAA+_ATPase"/>
</dbReference>
<evidence type="ECO:0000256" key="2">
    <source>
        <dbReference type="ARBA" id="ARBA00022448"/>
    </source>
</evidence>
<comment type="caution">
    <text evidence="7">The sequence shown here is derived from an EMBL/GenBank/DDBJ whole genome shotgun (WGS) entry which is preliminary data.</text>
</comment>
<keyword evidence="4 7" id="KW-0067">ATP-binding</keyword>
<dbReference type="Gene3D" id="3.40.50.300">
    <property type="entry name" value="P-loop containing nucleotide triphosphate hydrolases"/>
    <property type="match status" value="1"/>
</dbReference>
<dbReference type="Proteomes" id="UP001170379">
    <property type="component" value="Unassembled WGS sequence"/>
</dbReference>
<dbReference type="Pfam" id="PF00005">
    <property type="entry name" value="ABC_tran"/>
    <property type="match status" value="1"/>
</dbReference>
<dbReference type="PANTHER" id="PTHR43776">
    <property type="entry name" value="TRANSPORT ATP-BINDING PROTEIN"/>
    <property type="match status" value="1"/>
</dbReference>
<evidence type="ECO:0000259" key="6">
    <source>
        <dbReference type="PROSITE" id="PS50893"/>
    </source>
</evidence>
<reference evidence="7" key="1">
    <citation type="submission" date="2018-03" db="EMBL/GenBank/DDBJ databases">
        <authorList>
            <person name="Nunes O.C."/>
            <person name="Lopes A.R."/>
            <person name="Froufe H."/>
            <person name="Munoz-Merida A."/>
            <person name="Barroso C."/>
            <person name="Egas C."/>
        </authorList>
    </citation>
    <scope>NUCLEOTIDE SEQUENCE</scope>
    <source>
        <strain evidence="7">ON4</strain>
    </source>
</reference>
<dbReference type="SMART" id="SM00382">
    <property type="entry name" value="AAA"/>
    <property type="match status" value="1"/>
</dbReference>
<dbReference type="SUPFAM" id="SSF52540">
    <property type="entry name" value="P-loop containing nucleoside triphosphate hydrolases"/>
    <property type="match status" value="1"/>
</dbReference>
<protein>
    <submittedName>
        <fullName evidence="7">ABC transporter ATP-binding protein</fullName>
    </submittedName>
</protein>
<dbReference type="EMBL" id="PXVD01000001">
    <property type="protein sequence ID" value="MDJ1369806.1"/>
    <property type="molecule type" value="Genomic_DNA"/>
</dbReference>
<dbReference type="GO" id="GO:0005524">
    <property type="term" value="F:ATP binding"/>
    <property type="evidence" value="ECO:0007669"/>
    <property type="project" value="UniProtKB-KW"/>
</dbReference>
<keyword evidence="2" id="KW-0813">Transport</keyword>
<proteinExistence type="inferred from homology"/>
<dbReference type="PANTHER" id="PTHR43776:SF7">
    <property type="entry name" value="D,D-DIPEPTIDE TRANSPORT ATP-BINDING PROTEIN DDPF-RELATED"/>
    <property type="match status" value="1"/>
</dbReference>
<comment type="similarity">
    <text evidence="1">Belongs to the ABC transporter superfamily.</text>
</comment>